<dbReference type="NCBIfam" id="TIGR00190">
    <property type="entry name" value="thiC"/>
    <property type="match status" value="1"/>
</dbReference>
<organism evidence="13 14">
    <name type="scientific">Dickeya chrysanthemi</name>
    <name type="common">Pectobacterium chrysanthemi</name>
    <name type="synonym">Erwinia chrysanthemi</name>
    <dbReference type="NCBI Taxonomy" id="556"/>
    <lineage>
        <taxon>Bacteria</taxon>
        <taxon>Pseudomonadati</taxon>
        <taxon>Pseudomonadota</taxon>
        <taxon>Gammaproteobacteria</taxon>
        <taxon>Enterobacterales</taxon>
        <taxon>Pectobacteriaceae</taxon>
        <taxon>Dickeya</taxon>
    </lineage>
</organism>
<evidence type="ECO:0000256" key="5">
    <source>
        <dbReference type="ARBA" id="ARBA00022833"/>
    </source>
</evidence>
<dbReference type="EC" id="4.1.99.17" evidence="10"/>
<feature type="binding site" evidence="10">
    <location>
        <position position="311"/>
    </location>
    <ligand>
        <name>substrate</name>
    </ligand>
</feature>
<evidence type="ECO:0000259" key="12">
    <source>
        <dbReference type="Pfam" id="PF13667"/>
    </source>
</evidence>
<evidence type="ECO:0000313" key="14">
    <source>
        <dbReference type="Proteomes" id="UP001359469"/>
    </source>
</evidence>
<dbReference type="Gene3D" id="3.20.20.540">
    <property type="entry name" value="Radical SAM ThiC family, central domain"/>
    <property type="match status" value="1"/>
</dbReference>
<keyword evidence="2 10" id="KW-0004">4Fe-4S</keyword>
<proteinExistence type="inferred from homology"/>
<feature type="compositionally biased region" description="Basic and acidic residues" evidence="11">
    <location>
        <begin position="15"/>
        <end position="26"/>
    </location>
</feature>
<dbReference type="InterPro" id="IPR002817">
    <property type="entry name" value="ThiC/BzaA/B"/>
</dbReference>
<keyword evidence="6 10" id="KW-0784">Thiamine biosynthesis</keyword>
<evidence type="ECO:0000256" key="6">
    <source>
        <dbReference type="ARBA" id="ARBA00022977"/>
    </source>
</evidence>
<evidence type="ECO:0000256" key="4">
    <source>
        <dbReference type="ARBA" id="ARBA00022723"/>
    </source>
</evidence>
<name>A0ABU8JRY7_DICCH</name>
<dbReference type="RefSeq" id="WP_336730440.1">
    <property type="nucleotide sequence ID" value="NZ_JBBBOO010000022.1"/>
</dbReference>
<feature type="binding site" evidence="10">
    <location>
        <position position="515"/>
    </location>
    <ligand>
        <name>Zn(2+)</name>
        <dbReference type="ChEBI" id="CHEBI:29105"/>
    </ligand>
</feature>
<comment type="catalytic activity">
    <reaction evidence="10">
        <text>5-amino-1-(5-phospho-beta-D-ribosyl)imidazole + S-adenosyl-L-methionine = 4-amino-2-methyl-5-(phosphooxymethyl)pyrimidine + CO + 5'-deoxyadenosine + formate + L-methionine + 3 H(+)</text>
        <dbReference type="Rhea" id="RHEA:24840"/>
        <dbReference type="ChEBI" id="CHEBI:15378"/>
        <dbReference type="ChEBI" id="CHEBI:15740"/>
        <dbReference type="ChEBI" id="CHEBI:17245"/>
        <dbReference type="ChEBI" id="CHEBI:17319"/>
        <dbReference type="ChEBI" id="CHEBI:57844"/>
        <dbReference type="ChEBI" id="CHEBI:58354"/>
        <dbReference type="ChEBI" id="CHEBI:59789"/>
        <dbReference type="ChEBI" id="CHEBI:137981"/>
        <dbReference type="EC" id="4.1.99.17"/>
    </reaction>
</comment>
<dbReference type="EMBL" id="JBBBOO010000022">
    <property type="protein sequence ID" value="MEI7065842.1"/>
    <property type="molecule type" value="Genomic_DNA"/>
</dbReference>
<dbReference type="NCBIfam" id="NF006763">
    <property type="entry name" value="PRK09284.1"/>
    <property type="match status" value="1"/>
</dbReference>
<feature type="binding site" evidence="10">
    <location>
        <begin position="408"/>
        <end position="411"/>
    </location>
    <ligand>
        <name>substrate</name>
    </ligand>
</feature>
<dbReference type="InterPro" id="IPR025747">
    <property type="entry name" value="ThiC-associated_dom"/>
</dbReference>
<keyword evidence="7 10" id="KW-0408">Iron</keyword>
<feature type="binding site" evidence="10">
    <location>
        <position position="253"/>
    </location>
    <ligand>
        <name>substrate</name>
    </ligand>
</feature>
<dbReference type="PANTHER" id="PTHR30557:SF1">
    <property type="entry name" value="PHOSPHOMETHYLPYRIMIDINE SYNTHASE, CHLOROPLASTIC"/>
    <property type="match status" value="1"/>
</dbReference>
<feature type="compositionally biased region" description="Polar residues" evidence="11">
    <location>
        <begin position="1"/>
        <end position="14"/>
    </location>
</feature>
<comment type="subunit">
    <text evidence="10">Homodimer.</text>
</comment>
<comment type="pathway">
    <text evidence="10">Cofactor biosynthesis; thiamine diphosphate biosynthesis.</text>
</comment>
<comment type="similarity">
    <text evidence="10">Belongs to the ThiC family.</text>
</comment>
<dbReference type="PANTHER" id="PTHR30557">
    <property type="entry name" value="THIAMINE BIOSYNTHESIS PROTEIN THIC"/>
    <property type="match status" value="1"/>
</dbReference>
<evidence type="ECO:0000256" key="9">
    <source>
        <dbReference type="ARBA" id="ARBA00023239"/>
    </source>
</evidence>
<evidence type="ECO:0000256" key="11">
    <source>
        <dbReference type="SAM" id="MobiDB-lite"/>
    </source>
</evidence>
<feature type="binding site" evidence="10">
    <location>
        <position position="451"/>
    </location>
    <ligand>
        <name>Zn(2+)</name>
        <dbReference type="ChEBI" id="CHEBI:29105"/>
    </ligand>
</feature>
<dbReference type="Gene3D" id="6.10.250.620">
    <property type="match status" value="1"/>
</dbReference>
<keyword evidence="4 10" id="KW-0479">Metal-binding</keyword>
<sequence length="653" mass="73175">MSTEPTQSTEQNASGEKKSSGRREQRVAAQQFIDTLRGSTFPNSQRIYLTGSHPDIRVPMREIQLSPTLVGGNRDNPRYEANEAIPVYDTAGPYGDPAVTPDVHRGLSKLRAGWIAERDDTETLPRVSSGFTQQRLADIGLDHLRFEHLPQPKRAKAGRRVTQLHYARQGIITPEMEFIAIRENMGRERIRGEVLRRQHPGHSFGALLPDNITPEFVRQEVAAGRAIIPANINHPESEPMIIGRNFLVKVNANIGNSAVTSSIEEEVEKLVWATRWGADTVMDLSTGRYIHETREWILRNSPVPIGTVPIYQALEKVNGIAENLTWELFRDTLLEQAEQGVDYFTIHAGVLLRYVPMTAKRLTGIVSRGGSIMAKWCLSHHQENFLYQHFREICEICAAYDVALSLGDGLRPGSIQDANDEAQFAELHTLGELTKIAWEYDVQVMIEGPGHVPMQMIRRNMTEELEHCHEAPFYTLGPLTTDIAPGYDHFTSGIGAAMIGWFGCAMLCYVTPKEHLGLPNKNDVKQGLIAYKIAAHAADLAKGHPGAQIRDNAMSKARFEFRWEDQFNLALDPETARAYHDETLPQESGKVAHFCSMCGPKFCSMKITQEVRDYAARQEAQPIDVGMAQMSAEFRARGSELYHTATSLPQEER</sequence>
<comment type="cofactor">
    <cofactor evidence="10">
        <name>[4Fe-4S] cluster</name>
        <dbReference type="ChEBI" id="CHEBI:49883"/>
    </cofactor>
    <text evidence="10">Binds 1 [4Fe-4S] cluster per subunit. The cluster is coordinated with 3 cysteines and an exchangeable S-adenosyl-L-methionine.</text>
</comment>
<evidence type="ECO:0000256" key="2">
    <source>
        <dbReference type="ARBA" id="ARBA00022485"/>
    </source>
</evidence>
<feature type="binding site" evidence="10">
    <location>
        <position position="447"/>
    </location>
    <ligand>
        <name>substrate</name>
    </ligand>
</feature>
<dbReference type="NCBIfam" id="NF009895">
    <property type="entry name" value="PRK13352.1"/>
    <property type="match status" value="1"/>
</dbReference>
<keyword evidence="3 10" id="KW-0949">S-adenosyl-L-methionine</keyword>
<evidence type="ECO:0000256" key="1">
    <source>
        <dbReference type="ARBA" id="ARBA00003175"/>
    </source>
</evidence>
<feature type="binding site" evidence="10">
    <location>
        <position position="474"/>
    </location>
    <ligand>
        <name>substrate</name>
    </ligand>
</feature>
<feature type="region of interest" description="Disordered" evidence="11">
    <location>
        <begin position="1"/>
        <end position="28"/>
    </location>
</feature>
<evidence type="ECO:0000256" key="3">
    <source>
        <dbReference type="ARBA" id="ARBA00022691"/>
    </source>
</evidence>
<feature type="domain" description="ThiC-associated" evidence="12">
    <location>
        <begin position="41"/>
        <end position="122"/>
    </location>
</feature>
<feature type="binding site" evidence="10">
    <location>
        <position position="347"/>
    </location>
    <ligand>
        <name>substrate</name>
    </ligand>
</feature>
<keyword evidence="9 10" id="KW-0456">Lyase</keyword>
<keyword evidence="5 10" id="KW-0862">Zinc</keyword>
<gene>
    <name evidence="10 13" type="primary">thiC</name>
    <name evidence="13" type="ORF">WCU84_19660</name>
</gene>
<feature type="binding site" evidence="10">
    <location>
        <position position="598"/>
    </location>
    <ligand>
        <name>[4Fe-4S] cluster</name>
        <dbReference type="ChEBI" id="CHEBI:49883"/>
        <note>4Fe-4S-S-AdoMet</note>
    </ligand>
</feature>
<feature type="binding site" evidence="10">
    <location>
        <position position="282"/>
    </location>
    <ligand>
        <name>substrate</name>
    </ligand>
</feature>
<keyword evidence="8 10" id="KW-0411">Iron-sulfur</keyword>
<dbReference type="InterPro" id="IPR038521">
    <property type="entry name" value="ThiC/Bza_core_dom"/>
</dbReference>
<dbReference type="Pfam" id="PF13667">
    <property type="entry name" value="ThiC-associated"/>
    <property type="match status" value="1"/>
</dbReference>
<comment type="caution">
    <text evidence="13">The sequence shown here is derived from an EMBL/GenBank/DDBJ whole genome shotgun (WGS) entry which is preliminary data.</text>
</comment>
<reference evidence="13 14" key="1">
    <citation type="submission" date="2024-03" db="EMBL/GenBank/DDBJ databases">
        <title>Analysis of soft rot Pectobacteriaceae population diversity in US potato growing regions between 2016 and 2022.</title>
        <authorList>
            <person name="Ma X."/>
            <person name="Zhang X."/>
            <person name="Stodghill P."/>
            <person name="Rioux R."/>
            <person name="Babler B."/>
            <person name="Shrestha S."/>
            <person name="Babler B."/>
            <person name="Rivedal H."/>
            <person name="Frost K."/>
            <person name="Hao J."/>
            <person name="Secor G."/>
            <person name="Swingle B."/>
        </authorList>
    </citation>
    <scope>NUCLEOTIDE SEQUENCE [LARGE SCALE GENOMIC DNA]</scope>
    <source>
        <strain evidence="13 14">SR64</strain>
    </source>
</reference>
<feature type="binding site" evidence="10">
    <location>
        <position position="603"/>
    </location>
    <ligand>
        <name>[4Fe-4S] cluster</name>
        <dbReference type="ChEBI" id="CHEBI:49883"/>
        <note>4Fe-4S-S-AdoMet</note>
    </ligand>
</feature>
<feature type="binding site" evidence="10">
    <location>
        <position position="595"/>
    </location>
    <ligand>
        <name>[4Fe-4S] cluster</name>
        <dbReference type="ChEBI" id="CHEBI:49883"/>
        <note>4Fe-4S-S-AdoMet</note>
    </ligand>
</feature>
<feature type="binding site" evidence="10">
    <location>
        <begin position="367"/>
        <end position="369"/>
    </location>
    <ligand>
        <name>substrate</name>
    </ligand>
</feature>
<accession>A0ABU8JRY7</accession>
<dbReference type="Pfam" id="PF01964">
    <property type="entry name" value="ThiC_Rad_SAM"/>
    <property type="match status" value="1"/>
</dbReference>
<keyword evidence="14" id="KW-1185">Reference proteome</keyword>
<dbReference type="HAMAP" id="MF_00089">
    <property type="entry name" value="ThiC"/>
    <property type="match status" value="1"/>
</dbReference>
<protein>
    <recommendedName>
        <fullName evidence="10">Phosphomethylpyrimidine synthase</fullName>
        <ecNumber evidence="10">4.1.99.17</ecNumber>
    </recommendedName>
    <alternativeName>
        <fullName evidence="10">Hydroxymethylpyrimidine phosphate synthase</fullName>
        <shortName evidence="10">HMP-P synthase</shortName>
        <shortName evidence="10">HMP-phosphate synthase</shortName>
        <shortName evidence="10">HMPP synthase</shortName>
    </alternativeName>
    <alternativeName>
        <fullName evidence="10">Thiamine biosynthesis protein ThiC</fullName>
    </alternativeName>
</protein>
<dbReference type="SFLD" id="SFLDS00113">
    <property type="entry name" value="Radical_SAM_Phosphomethylpyrim"/>
    <property type="match status" value="1"/>
</dbReference>
<dbReference type="SFLD" id="SFLDF00407">
    <property type="entry name" value="phosphomethylpyrimidine_syntha"/>
    <property type="match status" value="1"/>
</dbReference>
<evidence type="ECO:0000313" key="13">
    <source>
        <dbReference type="EMBL" id="MEI7065842.1"/>
    </source>
</evidence>
<evidence type="ECO:0000256" key="8">
    <source>
        <dbReference type="ARBA" id="ARBA00023014"/>
    </source>
</evidence>
<dbReference type="SFLD" id="SFLDG01114">
    <property type="entry name" value="phosphomethylpyrimidine_syntha"/>
    <property type="match status" value="1"/>
</dbReference>
<dbReference type="Proteomes" id="UP001359469">
    <property type="component" value="Unassembled WGS sequence"/>
</dbReference>
<comment type="function">
    <text evidence="1 10">Catalyzes the synthesis of the hydroxymethylpyrimidine phosphate (HMP-P) moiety of thiamine from aminoimidazole ribotide (AIR) in a radical S-adenosyl-L-methionine (SAM)-dependent reaction.</text>
</comment>
<evidence type="ECO:0000256" key="7">
    <source>
        <dbReference type="ARBA" id="ARBA00023004"/>
    </source>
</evidence>
<dbReference type="InterPro" id="IPR037509">
    <property type="entry name" value="ThiC"/>
</dbReference>
<evidence type="ECO:0000256" key="10">
    <source>
        <dbReference type="HAMAP-Rule" id="MF_00089"/>
    </source>
</evidence>
<dbReference type="GO" id="GO:0070284">
    <property type="term" value="F:phosphomethylpyrimidine synthase activity"/>
    <property type="evidence" value="ECO:0007669"/>
    <property type="project" value="UniProtKB-EC"/>
</dbReference>